<protein>
    <submittedName>
        <fullName evidence="1">Uncharacterized protein</fullName>
    </submittedName>
</protein>
<name>A0A0A9AFB2_ARUDO</name>
<proteinExistence type="predicted"/>
<organism evidence="1">
    <name type="scientific">Arundo donax</name>
    <name type="common">Giant reed</name>
    <name type="synonym">Donax arundinaceus</name>
    <dbReference type="NCBI Taxonomy" id="35708"/>
    <lineage>
        <taxon>Eukaryota</taxon>
        <taxon>Viridiplantae</taxon>
        <taxon>Streptophyta</taxon>
        <taxon>Embryophyta</taxon>
        <taxon>Tracheophyta</taxon>
        <taxon>Spermatophyta</taxon>
        <taxon>Magnoliopsida</taxon>
        <taxon>Liliopsida</taxon>
        <taxon>Poales</taxon>
        <taxon>Poaceae</taxon>
        <taxon>PACMAD clade</taxon>
        <taxon>Arundinoideae</taxon>
        <taxon>Arundineae</taxon>
        <taxon>Arundo</taxon>
    </lineage>
</organism>
<accession>A0A0A9AFB2</accession>
<dbReference type="EMBL" id="GBRH01247526">
    <property type="protein sequence ID" value="JAD50369.1"/>
    <property type="molecule type" value="Transcribed_RNA"/>
</dbReference>
<reference evidence="1" key="2">
    <citation type="journal article" date="2015" name="Data Brief">
        <title>Shoot transcriptome of the giant reed, Arundo donax.</title>
        <authorList>
            <person name="Barrero R.A."/>
            <person name="Guerrero F.D."/>
            <person name="Moolhuijzen P."/>
            <person name="Goolsby J.A."/>
            <person name="Tidwell J."/>
            <person name="Bellgard S.E."/>
            <person name="Bellgard M.I."/>
        </authorList>
    </citation>
    <scope>NUCLEOTIDE SEQUENCE</scope>
    <source>
        <tissue evidence="1">Shoot tissue taken approximately 20 cm above the soil surface</tissue>
    </source>
</reference>
<sequence length="37" mass="4088">MLPSTRLGARHVAHVLCPRWWDSSAAHRLGLHQKGAA</sequence>
<reference evidence="1" key="1">
    <citation type="submission" date="2014-09" db="EMBL/GenBank/DDBJ databases">
        <authorList>
            <person name="Magalhaes I.L.F."/>
            <person name="Oliveira U."/>
            <person name="Santos F.R."/>
            <person name="Vidigal T.H.D.A."/>
            <person name="Brescovit A.D."/>
            <person name="Santos A.J."/>
        </authorList>
    </citation>
    <scope>NUCLEOTIDE SEQUENCE</scope>
    <source>
        <tissue evidence="1">Shoot tissue taken approximately 20 cm above the soil surface</tissue>
    </source>
</reference>
<evidence type="ECO:0000313" key="1">
    <source>
        <dbReference type="EMBL" id="JAD50369.1"/>
    </source>
</evidence>
<dbReference type="AlphaFoldDB" id="A0A0A9AFB2"/>